<accession>A0A0K1Q3X9</accession>
<dbReference type="EMBL" id="CP012333">
    <property type="protein sequence ID" value="AKV00095.1"/>
    <property type="molecule type" value="Genomic_DNA"/>
</dbReference>
<dbReference type="KEGG" id="llu:AKJ09_06758"/>
<gene>
    <name evidence="1" type="ORF">AKJ09_06758</name>
</gene>
<evidence type="ECO:0000313" key="1">
    <source>
        <dbReference type="EMBL" id="AKV00095.1"/>
    </source>
</evidence>
<protein>
    <submittedName>
        <fullName evidence="1">Uncharacterized protein</fullName>
    </submittedName>
</protein>
<keyword evidence="2" id="KW-1185">Reference proteome</keyword>
<dbReference type="AlphaFoldDB" id="A0A0K1Q3X9"/>
<reference evidence="1 2" key="1">
    <citation type="submission" date="2015-08" db="EMBL/GenBank/DDBJ databases">
        <authorList>
            <person name="Babu N.S."/>
            <person name="Beckwith C.J."/>
            <person name="Beseler K.G."/>
            <person name="Brison A."/>
            <person name="Carone J.V."/>
            <person name="Caskin T.P."/>
            <person name="Diamond M."/>
            <person name="Durham M.E."/>
            <person name="Foxe J.M."/>
            <person name="Go M."/>
            <person name="Henderson B.A."/>
            <person name="Jones I.B."/>
            <person name="McGettigan J.A."/>
            <person name="Micheletti S.J."/>
            <person name="Nasrallah M.E."/>
            <person name="Ortiz D."/>
            <person name="Piller C.R."/>
            <person name="Privatt S.R."/>
            <person name="Schneider S.L."/>
            <person name="Sharp S."/>
            <person name="Smith T.C."/>
            <person name="Stanton J.D."/>
            <person name="Ullery H.E."/>
            <person name="Wilson R.J."/>
            <person name="Serrano M.G."/>
            <person name="Buck G."/>
            <person name="Lee V."/>
            <person name="Wang Y."/>
            <person name="Carvalho R."/>
            <person name="Voegtly L."/>
            <person name="Shi R."/>
            <person name="Duckworth R."/>
            <person name="Johnson A."/>
            <person name="Loviza R."/>
            <person name="Walstead R."/>
            <person name="Shah Z."/>
            <person name="Kiflezghi M."/>
            <person name="Wade K."/>
            <person name="Ball S.L."/>
            <person name="Bradley K.W."/>
            <person name="Asai D.J."/>
            <person name="Bowman C.A."/>
            <person name="Russell D.A."/>
            <person name="Pope W.H."/>
            <person name="Jacobs-Sera D."/>
            <person name="Hendrix R.W."/>
            <person name="Hatfull G.F."/>
        </authorList>
    </citation>
    <scope>NUCLEOTIDE SEQUENCE [LARGE SCALE GENOMIC DNA]</scope>
    <source>
        <strain evidence="1 2">DSM 27648</strain>
    </source>
</reference>
<name>A0A0K1Q3X9_9BACT</name>
<dbReference type="Proteomes" id="UP000064967">
    <property type="component" value="Chromosome"/>
</dbReference>
<organism evidence="1 2">
    <name type="scientific">Labilithrix luteola</name>
    <dbReference type="NCBI Taxonomy" id="1391654"/>
    <lineage>
        <taxon>Bacteria</taxon>
        <taxon>Pseudomonadati</taxon>
        <taxon>Myxococcota</taxon>
        <taxon>Polyangia</taxon>
        <taxon>Polyangiales</taxon>
        <taxon>Labilitrichaceae</taxon>
        <taxon>Labilithrix</taxon>
    </lineage>
</organism>
<proteinExistence type="predicted"/>
<evidence type="ECO:0000313" key="2">
    <source>
        <dbReference type="Proteomes" id="UP000064967"/>
    </source>
</evidence>
<sequence>MSPRRDARTAIQRIRHRISLASPYSQIIADAGVAADELGCKRIEIEQLWESGDESIGELEIRNSIERESVFNAQWARGASR</sequence>